<dbReference type="InterPro" id="IPR020843">
    <property type="entry name" value="ER"/>
</dbReference>
<dbReference type="PANTHER" id="PTHR48106:SF18">
    <property type="entry name" value="QUINONE OXIDOREDUCTASE PIG3"/>
    <property type="match status" value="1"/>
</dbReference>
<dbReference type="SUPFAM" id="SSF51735">
    <property type="entry name" value="NAD(P)-binding Rossmann-fold domains"/>
    <property type="match status" value="1"/>
</dbReference>
<dbReference type="InterPro" id="IPR036291">
    <property type="entry name" value="NAD(P)-bd_dom_sf"/>
</dbReference>
<comment type="caution">
    <text evidence="4">The sequence shown here is derived from an EMBL/GenBank/DDBJ whole genome shotgun (WGS) entry which is preliminary data.</text>
</comment>
<reference evidence="4 5" key="1">
    <citation type="submission" date="2023-01" db="EMBL/GenBank/DDBJ databases">
        <title>Analysis of 21 Apiospora genomes using comparative genomics revels a genus with tremendous synthesis potential of carbohydrate active enzymes and secondary metabolites.</title>
        <authorList>
            <person name="Sorensen T."/>
        </authorList>
    </citation>
    <scope>NUCLEOTIDE SEQUENCE [LARGE SCALE GENOMIC DNA]</scope>
    <source>
        <strain evidence="4 5">CBS 114990</strain>
    </source>
</reference>
<protein>
    <recommendedName>
        <fullName evidence="3">Enoyl reductase (ER) domain-containing protein</fullName>
    </recommendedName>
</protein>
<dbReference type="Pfam" id="PF00107">
    <property type="entry name" value="ADH_zinc_N"/>
    <property type="match status" value="1"/>
</dbReference>
<keyword evidence="5" id="KW-1185">Reference proteome</keyword>
<dbReference type="RefSeq" id="XP_066662163.1">
    <property type="nucleotide sequence ID" value="XM_066816471.1"/>
</dbReference>
<sequence length="337" mass="35900">MAPLPKTMRAVVCAEPGSVDVLKLQDIPVPTPANGQVLIRILGFGINRAEMYTRQGHSPTVKFPRIVGIECIGRIVAYGGSAETPPHPVGSRVATCMGGLGREIPGSYAEYTCVDAGNIRPIPPTSLPVSVLASLPEMMQTTWGSLVSGLDLQPGESLLVRGATSSIGLCALQLARTLGATRIAGTTRNAAREQMLRDSGADEVFVDLGEIADQVAQGPKGGFDKVLELNGATTLRDSLKCTVPKGTVCMTGIQSGSWELDQFYPISDLPNRVRLCAYGGGPEDFHEMPFEQIFKDVEEGKVKIPVKQFQLDEIQEVHRILESGGGGAKMVVVVSDD</sequence>
<keyword evidence="1" id="KW-0521">NADP</keyword>
<evidence type="ECO:0000313" key="4">
    <source>
        <dbReference type="EMBL" id="KAK8065410.1"/>
    </source>
</evidence>
<gene>
    <name evidence="4" type="ORF">PG997_012157</name>
</gene>
<dbReference type="InterPro" id="IPR013149">
    <property type="entry name" value="ADH-like_C"/>
</dbReference>
<evidence type="ECO:0000259" key="3">
    <source>
        <dbReference type="SMART" id="SM00829"/>
    </source>
</evidence>
<dbReference type="Gene3D" id="3.90.180.10">
    <property type="entry name" value="Medium-chain alcohol dehydrogenases, catalytic domain"/>
    <property type="match status" value="1"/>
</dbReference>
<dbReference type="Pfam" id="PF08240">
    <property type="entry name" value="ADH_N"/>
    <property type="match status" value="1"/>
</dbReference>
<dbReference type="InterPro" id="IPR013154">
    <property type="entry name" value="ADH-like_N"/>
</dbReference>
<organism evidence="4 5">
    <name type="scientific">Apiospora hydei</name>
    <dbReference type="NCBI Taxonomy" id="1337664"/>
    <lineage>
        <taxon>Eukaryota</taxon>
        <taxon>Fungi</taxon>
        <taxon>Dikarya</taxon>
        <taxon>Ascomycota</taxon>
        <taxon>Pezizomycotina</taxon>
        <taxon>Sordariomycetes</taxon>
        <taxon>Xylariomycetidae</taxon>
        <taxon>Amphisphaeriales</taxon>
        <taxon>Apiosporaceae</taxon>
        <taxon>Apiospora</taxon>
    </lineage>
</organism>
<proteinExistence type="predicted"/>
<keyword evidence="2" id="KW-0560">Oxidoreductase</keyword>
<dbReference type="GeneID" id="92049531"/>
<dbReference type="PANTHER" id="PTHR48106">
    <property type="entry name" value="QUINONE OXIDOREDUCTASE PIG3-RELATED"/>
    <property type="match status" value="1"/>
</dbReference>
<dbReference type="InterPro" id="IPR011032">
    <property type="entry name" value="GroES-like_sf"/>
</dbReference>
<evidence type="ECO:0000256" key="2">
    <source>
        <dbReference type="ARBA" id="ARBA00023002"/>
    </source>
</evidence>
<name>A0ABR1V2J0_9PEZI</name>
<feature type="domain" description="Enoyl reductase (ER)" evidence="3">
    <location>
        <begin position="17"/>
        <end position="332"/>
    </location>
</feature>
<accession>A0ABR1V2J0</accession>
<dbReference type="SUPFAM" id="SSF50129">
    <property type="entry name" value="GroES-like"/>
    <property type="match status" value="1"/>
</dbReference>
<dbReference type="EMBL" id="JAQQWN010000009">
    <property type="protein sequence ID" value="KAK8065410.1"/>
    <property type="molecule type" value="Genomic_DNA"/>
</dbReference>
<evidence type="ECO:0000313" key="5">
    <source>
        <dbReference type="Proteomes" id="UP001433268"/>
    </source>
</evidence>
<dbReference type="SMART" id="SM00829">
    <property type="entry name" value="PKS_ER"/>
    <property type="match status" value="1"/>
</dbReference>
<dbReference type="Proteomes" id="UP001433268">
    <property type="component" value="Unassembled WGS sequence"/>
</dbReference>
<evidence type="ECO:0000256" key="1">
    <source>
        <dbReference type="ARBA" id="ARBA00022857"/>
    </source>
</evidence>